<reference evidence="1 2" key="1">
    <citation type="submission" date="2018-07" db="EMBL/GenBank/DDBJ databases">
        <title>A high quality draft genome assembly of the barn swallow (H. rustica rustica).</title>
        <authorList>
            <person name="Formenti G."/>
            <person name="Chiara M."/>
            <person name="Poveda L."/>
            <person name="Francoijs K.-J."/>
            <person name="Bonisoli-Alquati A."/>
            <person name="Canova L."/>
            <person name="Gianfranceschi L."/>
            <person name="Horner D.S."/>
            <person name="Saino N."/>
        </authorList>
    </citation>
    <scope>NUCLEOTIDE SEQUENCE [LARGE SCALE GENOMIC DNA]</scope>
    <source>
        <strain evidence="1">Chelidonia</strain>
        <tissue evidence="1">Blood</tissue>
    </source>
</reference>
<evidence type="ECO:0000313" key="2">
    <source>
        <dbReference type="Proteomes" id="UP000269221"/>
    </source>
</evidence>
<proteinExistence type="predicted"/>
<name>A0A3M0KII1_HIRRU</name>
<protein>
    <submittedName>
        <fullName evidence="1">Uncharacterized protein</fullName>
    </submittedName>
</protein>
<comment type="caution">
    <text evidence="1">The sequence shown here is derived from an EMBL/GenBank/DDBJ whole genome shotgun (WGS) entry which is preliminary data.</text>
</comment>
<evidence type="ECO:0000313" key="1">
    <source>
        <dbReference type="EMBL" id="RMC12441.1"/>
    </source>
</evidence>
<dbReference type="Proteomes" id="UP000269221">
    <property type="component" value="Unassembled WGS sequence"/>
</dbReference>
<dbReference type="AlphaFoldDB" id="A0A3M0KII1"/>
<gene>
    <name evidence="1" type="ORF">DUI87_09956</name>
</gene>
<organism evidence="1 2">
    <name type="scientific">Hirundo rustica rustica</name>
    <dbReference type="NCBI Taxonomy" id="333673"/>
    <lineage>
        <taxon>Eukaryota</taxon>
        <taxon>Metazoa</taxon>
        <taxon>Chordata</taxon>
        <taxon>Craniata</taxon>
        <taxon>Vertebrata</taxon>
        <taxon>Euteleostomi</taxon>
        <taxon>Archelosauria</taxon>
        <taxon>Archosauria</taxon>
        <taxon>Dinosauria</taxon>
        <taxon>Saurischia</taxon>
        <taxon>Theropoda</taxon>
        <taxon>Coelurosauria</taxon>
        <taxon>Aves</taxon>
        <taxon>Neognathae</taxon>
        <taxon>Neoaves</taxon>
        <taxon>Telluraves</taxon>
        <taxon>Australaves</taxon>
        <taxon>Passeriformes</taxon>
        <taxon>Sylvioidea</taxon>
        <taxon>Hirundinidae</taxon>
        <taxon>Hirundo</taxon>
    </lineage>
</organism>
<keyword evidence="2" id="KW-1185">Reference proteome</keyword>
<accession>A0A3M0KII1</accession>
<dbReference type="EMBL" id="QRBI01000106">
    <property type="protein sequence ID" value="RMC12441.1"/>
    <property type="molecule type" value="Genomic_DNA"/>
</dbReference>
<sequence length="77" mass="8783">MGRPSRCMGSTRVIAGAGTWKRSSARYLYQKCTEHRLTEAGSKGEMKGLRLAEITRLVEQQVHVTYQNSWQPIRNES</sequence>